<evidence type="ECO:0000313" key="2">
    <source>
        <dbReference type="Proteomes" id="UP000254893"/>
    </source>
</evidence>
<evidence type="ECO:0000313" key="1">
    <source>
        <dbReference type="EMBL" id="SUJ30978.1"/>
    </source>
</evidence>
<dbReference type="AlphaFoldDB" id="A0A380CYX2"/>
<accession>A0A380CYX2</accession>
<proteinExistence type="predicted"/>
<organism evidence="1 2">
    <name type="scientific">Sphingobacterium spiritivorum</name>
    <name type="common">Flavobacterium spiritivorum</name>
    <dbReference type="NCBI Taxonomy" id="258"/>
    <lineage>
        <taxon>Bacteria</taxon>
        <taxon>Pseudomonadati</taxon>
        <taxon>Bacteroidota</taxon>
        <taxon>Sphingobacteriia</taxon>
        <taxon>Sphingobacteriales</taxon>
        <taxon>Sphingobacteriaceae</taxon>
        <taxon>Sphingobacterium</taxon>
    </lineage>
</organism>
<reference evidence="1 2" key="1">
    <citation type="submission" date="2018-06" db="EMBL/GenBank/DDBJ databases">
        <authorList>
            <consortium name="Pathogen Informatics"/>
            <person name="Doyle S."/>
        </authorList>
    </citation>
    <scope>NUCLEOTIDE SEQUENCE [LARGE SCALE GENOMIC DNA]</scope>
    <source>
        <strain evidence="1 2">NCTC11388</strain>
    </source>
</reference>
<sequence>MQMLFTKFILCACIIIIYTSCRDTPAQSVAKETPTIDTIPHRVPDSTGPEWLAKAYNQVIFVEQKDIAELSGNYLLDIPLAENPDATYVFYLNEMIPLSQFQNPLSFYPFIRQFILIVPDGRYNQDLPDTFETGVCAEPLIAHYYYRITRNADKIQIDSAYLAGDAEPNIAYAKPSVPADMMVVYRRESYGSRCCPKDPMWDLIGEYPIFIDQFEKKYKVKIAGTYTQMEGLEGEHTTWYTLPDLTTEQRLRFIVEKRAQWIDKREEVKIRFEPQIFTPELVVRQKNKMAF</sequence>
<dbReference type="Proteomes" id="UP000254893">
    <property type="component" value="Unassembled WGS sequence"/>
</dbReference>
<dbReference type="EMBL" id="UGYW01000002">
    <property type="protein sequence ID" value="SUJ30978.1"/>
    <property type="molecule type" value="Genomic_DNA"/>
</dbReference>
<gene>
    <name evidence="1" type="ORF">NCTC11388_04913</name>
</gene>
<protein>
    <submittedName>
        <fullName evidence="1">Uncharacterized protein</fullName>
    </submittedName>
</protein>
<name>A0A380CYX2_SPHSI</name>